<dbReference type="SUPFAM" id="SSF158573">
    <property type="entry name" value="GINS helical bundle-like"/>
    <property type="match status" value="1"/>
</dbReference>
<dbReference type="EMBL" id="JACYCD010000238">
    <property type="protein sequence ID" value="KAF8699508.1"/>
    <property type="molecule type" value="Genomic_DNA"/>
</dbReference>
<dbReference type="Proteomes" id="UP000602905">
    <property type="component" value="Unassembled WGS sequence"/>
</dbReference>
<evidence type="ECO:0000313" key="5">
    <source>
        <dbReference type="EMBL" id="KAF8674677.1"/>
    </source>
</evidence>
<dbReference type="GO" id="GO:0000727">
    <property type="term" value="P:double-strand break repair via break-induced replication"/>
    <property type="evidence" value="ECO:0007669"/>
    <property type="project" value="TreeGrafter"/>
</dbReference>
<sequence>MNERYAPELLPWEGQLVEDVLEKLHQQSQMVEYLRSDDTTSEDEHFRMSYVQLDMERIKFQIRSYVRTRLYKIEKYASHIMANPDIQSRMSVLEQNHAMRFAIPPTLSQRDTDPF</sequence>
<dbReference type="PIRSF" id="PIRSF007764">
    <property type="entry name" value="Sld5"/>
    <property type="match status" value="1"/>
</dbReference>
<evidence type="ECO:0000313" key="6">
    <source>
        <dbReference type="EMBL" id="KAF8699508.1"/>
    </source>
</evidence>
<dbReference type="CDD" id="cd11711">
    <property type="entry name" value="GINS_A_Sld5"/>
    <property type="match status" value="1"/>
</dbReference>
<keyword evidence="3" id="KW-0539">Nucleus</keyword>
<protein>
    <submittedName>
        <fullName evidence="5">DNA replication complex GINS protein PSF3</fullName>
    </submittedName>
</protein>
<accession>A0A8H7H5M5</accession>
<evidence type="ECO:0000313" key="7">
    <source>
        <dbReference type="Proteomes" id="UP000650582"/>
    </source>
</evidence>
<reference evidence="5" key="1">
    <citation type="submission" date="2020-09" db="EMBL/GenBank/DDBJ databases">
        <title>Comparative genome analyses of four rice-infecting Rhizoctonia solani isolates reveal extensive enrichment of homogalacturonan modification genes.</title>
        <authorList>
            <person name="Lee D.-Y."/>
            <person name="Jeon J."/>
            <person name="Kim K.-T."/>
            <person name="Cheong K."/>
            <person name="Song H."/>
            <person name="Choi G."/>
            <person name="Ko J."/>
            <person name="Opiyo S.O."/>
            <person name="Zuo S."/>
            <person name="Madhav S."/>
            <person name="Lee Y.-H."/>
            <person name="Wang G.-L."/>
        </authorList>
    </citation>
    <scope>NUCLEOTIDE SEQUENCE</scope>
    <source>
        <strain evidence="6">AG1-IA WGL</strain>
        <strain evidence="5">AG1-IA YN-7</strain>
    </source>
</reference>
<dbReference type="Proteomes" id="UP000650582">
    <property type="component" value="Unassembled WGS sequence"/>
</dbReference>
<dbReference type="InterPro" id="IPR021151">
    <property type="entry name" value="GINS_A"/>
</dbReference>
<dbReference type="Pfam" id="PF05916">
    <property type="entry name" value="Sld5"/>
    <property type="match status" value="1"/>
</dbReference>
<evidence type="ECO:0000256" key="1">
    <source>
        <dbReference type="ARBA" id="ARBA00004123"/>
    </source>
</evidence>
<dbReference type="InterPro" id="IPR008591">
    <property type="entry name" value="GINS_Sld5"/>
</dbReference>
<feature type="domain" description="GINS subunit" evidence="4">
    <location>
        <begin position="20"/>
        <end position="98"/>
    </location>
</feature>
<keyword evidence="2" id="KW-0235">DNA replication</keyword>
<proteinExistence type="predicted"/>
<organism evidence="5 7">
    <name type="scientific">Rhizoctonia solani</name>
    <dbReference type="NCBI Taxonomy" id="456999"/>
    <lineage>
        <taxon>Eukaryota</taxon>
        <taxon>Fungi</taxon>
        <taxon>Dikarya</taxon>
        <taxon>Basidiomycota</taxon>
        <taxon>Agaricomycotina</taxon>
        <taxon>Agaricomycetes</taxon>
        <taxon>Cantharellales</taxon>
        <taxon>Ceratobasidiaceae</taxon>
        <taxon>Rhizoctonia</taxon>
    </lineage>
</organism>
<dbReference type="InterPro" id="IPR036224">
    <property type="entry name" value="GINS_bundle-like_dom_sf"/>
</dbReference>
<dbReference type="PANTHER" id="PTHR21206">
    <property type="entry name" value="SLD5 PROTEIN"/>
    <property type="match status" value="1"/>
</dbReference>
<dbReference type="EMBL" id="JACYCC010000130">
    <property type="protein sequence ID" value="KAF8674677.1"/>
    <property type="molecule type" value="Genomic_DNA"/>
</dbReference>
<evidence type="ECO:0000256" key="2">
    <source>
        <dbReference type="ARBA" id="ARBA00022705"/>
    </source>
</evidence>
<dbReference type="AlphaFoldDB" id="A0A8H7H5M5"/>
<comment type="subcellular location">
    <subcellularLocation>
        <location evidence="1">Nucleus</location>
    </subcellularLocation>
</comment>
<dbReference type="InterPro" id="IPR038749">
    <property type="entry name" value="Sld5_GINS_A"/>
</dbReference>
<gene>
    <name evidence="6" type="ORF">RHS03_07150</name>
    <name evidence="5" type="ORF">RHS04_07252</name>
</gene>
<dbReference type="GO" id="GO:0006261">
    <property type="term" value="P:DNA-templated DNA replication"/>
    <property type="evidence" value="ECO:0007669"/>
    <property type="project" value="InterPro"/>
</dbReference>
<dbReference type="PANTHER" id="PTHR21206:SF0">
    <property type="entry name" value="DNA REPLICATION COMPLEX GINS PROTEIN SLD5"/>
    <property type="match status" value="1"/>
</dbReference>
<dbReference type="OrthoDB" id="338231at2759"/>
<evidence type="ECO:0000256" key="3">
    <source>
        <dbReference type="ARBA" id="ARBA00023242"/>
    </source>
</evidence>
<name>A0A8H7H5M5_9AGAM</name>
<comment type="caution">
    <text evidence="5">The sequence shown here is derived from an EMBL/GenBank/DDBJ whole genome shotgun (WGS) entry which is preliminary data.</text>
</comment>
<evidence type="ECO:0000259" key="4">
    <source>
        <dbReference type="Pfam" id="PF05916"/>
    </source>
</evidence>
<dbReference type="GO" id="GO:0000811">
    <property type="term" value="C:GINS complex"/>
    <property type="evidence" value="ECO:0007669"/>
    <property type="project" value="TreeGrafter"/>
</dbReference>
<dbReference type="Gene3D" id="1.20.58.1030">
    <property type="match status" value="1"/>
</dbReference>